<dbReference type="Proteomes" id="UP000829364">
    <property type="component" value="Chromosome 5"/>
</dbReference>
<dbReference type="RefSeq" id="XP_047843790.1">
    <property type="nucleotide sequence ID" value="XM_047987801.1"/>
</dbReference>
<dbReference type="GeneID" id="72068358"/>
<proteinExistence type="predicted"/>
<organism evidence="1 2">
    <name type="scientific">Purpureocillium takamizusanense</name>
    <dbReference type="NCBI Taxonomy" id="2060973"/>
    <lineage>
        <taxon>Eukaryota</taxon>
        <taxon>Fungi</taxon>
        <taxon>Dikarya</taxon>
        <taxon>Ascomycota</taxon>
        <taxon>Pezizomycotina</taxon>
        <taxon>Sordariomycetes</taxon>
        <taxon>Hypocreomycetidae</taxon>
        <taxon>Hypocreales</taxon>
        <taxon>Ophiocordycipitaceae</taxon>
        <taxon>Purpureocillium</taxon>
    </lineage>
</organism>
<evidence type="ECO:0000313" key="2">
    <source>
        <dbReference type="Proteomes" id="UP000829364"/>
    </source>
</evidence>
<dbReference type="AlphaFoldDB" id="A0A9Q8QK69"/>
<reference evidence="1" key="1">
    <citation type="submission" date="2021-11" db="EMBL/GenBank/DDBJ databases">
        <title>Purpureocillium_takamizusanense_genome.</title>
        <authorList>
            <person name="Nguyen N.-H."/>
        </authorList>
    </citation>
    <scope>NUCLEOTIDE SEQUENCE</scope>
    <source>
        <strain evidence="1">PT3</strain>
    </source>
</reference>
<dbReference type="OrthoDB" id="4658148at2759"/>
<accession>A0A9Q8QK69</accession>
<name>A0A9Q8QK69_9HYPO</name>
<dbReference type="EMBL" id="CP086358">
    <property type="protein sequence ID" value="UNI20309.1"/>
    <property type="molecule type" value="Genomic_DNA"/>
</dbReference>
<evidence type="ECO:0000313" key="1">
    <source>
        <dbReference type="EMBL" id="UNI20309.1"/>
    </source>
</evidence>
<protein>
    <submittedName>
        <fullName evidence="1">Uncharacterized protein</fullName>
    </submittedName>
</protein>
<keyword evidence="2" id="KW-1185">Reference proteome</keyword>
<gene>
    <name evidence="1" type="ORF">JDV02_006409</name>
</gene>
<dbReference type="KEGG" id="ptkz:JDV02_006409"/>
<sequence length="360" mass="40795">MKDMWKTVKQYFGDGFIQDSAPLRFNVHYCTLKRPIVKTDKIRLGVTIDEDATPMFSALGDTCAPPCTCQDVPALVKHIDHFLETFTGDHPADYDIATEKGDGTLDEVALYAMRDCVSWWVHTGGALHPRHYWKQIYLGFATISDDVQIPPRDLVDGTFRFLGHTWPECLAGLRAEGVKPDLVKFAEMCIWRQTICQYLEKVDPGLRPLLVSKTSVMTQYRVMTANTLGCVALLLAVEEPVAQPLTDHALEMASVSHCLSLDIAKECLGVLQGEKTESVAGDRAQLKRELRWIYMRCLDYLDAQPNEHIRRYASAGLVYVPMMDRYRERVRGNIRFPLSEAMGRILEPFVKPRGFPTHTV</sequence>